<feature type="compositionally biased region" description="Basic and acidic residues" evidence="1">
    <location>
        <begin position="253"/>
        <end position="268"/>
    </location>
</feature>
<keyword evidence="3" id="KW-1185">Reference proteome</keyword>
<feature type="compositionally biased region" description="Basic and acidic residues" evidence="1">
    <location>
        <begin position="91"/>
        <end position="100"/>
    </location>
</feature>
<reference evidence="2 3" key="1">
    <citation type="journal article" date="2008" name="Nature">
        <title>The genome of the model beetle and pest Tribolium castaneum.</title>
        <authorList>
            <consortium name="Tribolium Genome Sequencing Consortium"/>
            <person name="Richards S."/>
            <person name="Gibbs R.A."/>
            <person name="Weinstock G.M."/>
            <person name="Brown S.J."/>
            <person name="Denell R."/>
            <person name="Beeman R.W."/>
            <person name="Gibbs R."/>
            <person name="Beeman R.W."/>
            <person name="Brown S.J."/>
            <person name="Bucher G."/>
            <person name="Friedrich M."/>
            <person name="Grimmelikhuijzen C.J."/>
            <person name="Klingler M."/>
            <person name="Lorenzen M."/>
            <person name="Richards S."/>
            <person name="Roth S."/>
            <person name="Schroder R."/>
            <person name="Tautz D."/>
            <person name="Zdobnov E.M."/>
            <person name="Muzny D."/>
            <person name="Gibbs R.A."/>
            <person name="Weinstock G.M."/>
            <person name="Attaway T."/>
            <person name="Bell S."/>
            <person name="Buhay C.J."/>
            <person name="Chandrabose M.N."/>
            <person name="Chavez D."/>
            <person name="Clerk-Blankenburg K.P."/>
            <person name="Cree A."/>
            <person name="Dao M."/>
            <person name="Davis C."/>
            <person name="Chacko J."/>
            <person name="Dinh H."/>
            <person name="Dugan-Rocha S."/>
            <person name="Fowler G."/>
            <person name="Garner T.T."/>
            <person name="Garnes J."/>
            <person name="Gnirke A."/>
            <person name="Hawes A."/>
            <person name="Hernandez J."/>
            <person name="Hines S."/>
            <person name="Holder M."/>
            <person name="Hume J."/>
            <person name="Jhangiani S.N."/>
            <person name="Joshi V."/>
            <person name="Khan Z.M."/>
            <person name="Jackson L."/>
            <person name="Kovar C."/>
            <person name="Kowis A."/>
            <person name="Lee S."/>
            <person name="Lewis L.R."/>
            <person name="Margolis J."/>
            <person name="Morgan M."/>
            <person name="Nazareth L.V."/>
            <person name="Nguyen N."/>
            <person name="Okwuonu G."/>
            <person name="Parker D."/>
            <person name="Richards S."/>
            <person name="Ruiz S.J."/>
            <person name="Santibanez J."/>
            <person name="Savard J."/>
            <person name="Scherer S.E."/>
            <person name="Schneider B."/>
            <person name="Sodergren E."/>
            <person name="Tautz D."/>
            <person name="Vattahil S."/>
            <person name="Villasana D."/>
            <person name="White C.S."/>
            <person name="Wright R."/>
            <person name="Park Y."/>
            <person name="Beeman R.W."/>
            <person name="Lord J."/>
            <person name="Oppert B."/>
            <person name="Lorenzen M."/>
            <person name="Brown S."/>
            <person name="Wang L."/>
            <person name="Savard J."/>
            <person name="Tautz D."/>
            <person name="Richards S."/>
            <person name="Weinstock G."/>
            <person name="Gibbs R.A."/>
            <person name="Liu Y."/>
            <person name="Worley K."/>
            <person name="Weinstock G."/>
            <person name="Elsik C.G."/>
            <person name="Reese J.T."/>
            <person name="Elhaik E."/>
            <person name="Landan G."/>
            <person name="Graur D."/>
            <person name="Arensburger P."/>
            <person name="Atkinson P."/>
            <person name="Beeman R.W."/>
            <person name="Beidler J."/>
            <person name="Brown S.J."/>
            <person name="Demuth J.P."/>
            <person name="Drury D.W."/>
            <person name="Du Y.Z."/>
            <person name="Fujiwara H."/>
            <person name="Lorenzen M."/>
            <person name="Maselli V."/>
            <person name="Osanai M."/>
            <person name="Park Y."/>
            <person name="Robertson H.M."/>
            <person name="Tu Z."/>
            <person name="Wang J.J."/>
            <person name="Wang S."/>
            <person name="Richards S."/>
            <person name="Song H."/>
            <person name="Zhang L."/>
            <person name="Sodergren E."/>
            <person name="Werner D."/>
            <person name="Stanke M."/>
            <person name="Morgenstern B."/>
            <person name="Solovyev V."/>
            <person name="Kosarev P."/>
            <person name="Brown G."/>
            <person name="Chen H.C."/>
            <person name="Ermolaeva O."/>
            <person name="Hlavina W."/>
            <person name="Kapustin Y."/>
            <person name="Kiryutin B."/>
            <person name="Kitts P."/>
            <person name="Maglott D."/>
            <person name="Pruitt K."/>
            <person name="Sapojnikov V."/>
            <person name="Souvorov A."/>
            <person name="Mackey A.J."/>
            <person name="Waterhouse R.M."/>
            <person name="Wyder S."/>
            <person name="Zdobnov E.M."/>
            <person name="Zdobnov E.M."/>
            <person name="Wyder S."/>
            <person name="Kriventseva E.V."/>
            <person name="Kadowaki T."/>
            <person name="Bork P."/>
            <person name="Aranda M."/>
            <person name="Bao R."/>
            <person name="Beermann A."/>
            <person name="Berns N."/>
            <person name="Bolognesi R."/>
            <person name="Bonneton F."/>
            <person name="Bopp D."/>
            <person name="Brown S.J."/>
            <person name="Bucher G."/>
            <person name="Butts T."/>
            <person name="Chaumot A."/>
            <person name="Denell R.E."/>
            <person name="Ferrier D.E."/>
            <person name="Friedrich M."/>
            <person name="Gordon C.M."/>
            <person name="Jindra M."/>
            <person name="Klingler M."/>
            <person name="Lan Q."/>
            <person name="Lattorff H.M."/>
            <person name="Laudet V."/>
            <person name="von Levetsow C."/>
            <person name="Liu Z."/>
            <person name="Lutz R."/>
            <person name="Lynch J.A."/>
            <person name="da Fonseca R.N."/>
            <person name="Posnien N."/>
            <person name="Reuter R."/>
            <person name="Roth S."/>
            <person name="Savard J."/>
            <person name="Schinko J.B."/>
            <person name="Schmitt C."/>
            <person name="Schoppmeier M."/>
            <person name="Schroder R."/>
            <person name="Shippy T.D."/>
            <person name="Simonnet F."/>
            <person name="Marques-Souza H."/>
            <person name="Tautz D."/>
            <person name="Tomoyasu Y."/>
            <person name="Trauner J."/>
            <person name="Van der Zee M."/>
            <person name="Vervoort M."/>
            <person name="Wittkopp N."/>
            <person name="Wimmer E.A."/>
            <person name="Yang X."/>
            <person name="Jones A.K."/>
            <person name="Sattelle D.B."/>
            <person name="Ebert P.R."/>
            <person name="Nelson D."/>
            <person name="Scott J.G."/>
            <person name="Beeman R.W."/>
            <person name="Muthukrishnan S."/>
            <person name="Kramer K.J."/>
            <person name="Arakane Y."/>
            <person name="Beeman R.W."/>
            <person name="Zhu Q."/>
            <person name="Hogenkamp D."/>
            <person name="Dixit R."/>
            <person name="Oppert B."/>
            <person name="Jiang H."/>
            <person name="Zou Z."/>
            <person name="Marshall J."/>
            <person name="Elpidina E."/>
            <person name="Vinokurov K."/>
            <person name="Oppert C."/>
            <person name="Zou Z."/>
            <person name="Evans J."/>
            <person name="Lu Z."/>
            <person name="Zhao P."/>
            <person name="Sumathipala N."/>
            <person name="Altincicek B."/>
            <person name="Vilcinskas A."/>
            <person name="Williams M."/>
            <person name="Hultmark D."/>
            <person name="Hetru C."/>
            <person name="Jiang H."/>
            <person name="Grimmelikhuijzen C.J."/>
            <person name="Hauser F."/>
            <person name="Cazzamali G."/>
            <person name="Williamson M."/>
            <person name="Park Y."/>
            <person name="Li B."/>
            <person name="Tanaka Y."/>
            <person name="Predel R."/>
            <person name="Neupert S."/>
            <person name="Schachtner J."/>
            <person name="Verleyen P."/>
            <person name="Raible F."/>
            <person name="Bork P."/>
            <person name="Friedrich M."/>
            <person name="Walden K.K."/>
            <person name="Robertson H.M."/>
            <person name="Angeli S."/>
            <person name="Foret S."/>
            <person name="Bucher G."/>
            <person name="Schuetz S."/>
            <person name="Maleszka R."/>
            <person name="Wimmer E.A."/>
            <person name="Beeman R.W."/>
            <person name="Lorenzen M."/>
            <person name="Tomoyasu Y."/>
            <person name="Miller S.C."/>
            <person name="Grossmann D."/>
            <person name="Bucher G."/>
        </authorList>
    </citation>
    <scope>NUCLEOTIDE SEQUENCE [LARGE SCALE GENOMIC DNA]</scope>
    <source>
        <strain evidence="2 3">Georgia GA2</strain>
    </source>
</reference>
<dbReference type="Proteomes" id="UP000007266">
    <property type="component" value="Unassembled WGS sequence"/>
</dbReference>
<dbReference type="HOGENOM" id="CLU_576641_0_0_1"/>
<evidence type="ECO:0000256" key="1">
    <source>
        <dbReference type="SAM" id="MobiDB-lite"/>
    </source>
</evidence>
<accession>D7GYJ1</accession>
<feature type="region of interest" description="Disordered" evidence="1">
    <location>
        <begin position="253"/>
        <end position="276"/>
    </location>
</feature>
<evidence type="ECO:0000313" key="3">
    <source>
        <dbReference type="Proteomes" id="UP000007266"/>
    </source>
</evidence>
<reference evidence="2 3" key="2">
    <citation type="journal article" date="2010" name="Nucleic Acids Res.">
        <title>BeetleBase in 2010: revisions to provide comprehensive genomic information for Tribolium castaneum.</title>
        <authorList>
            <person name="Kim H.S."/>
            <person name="Murphy T."/>
            <person name="Xia J."/>
            <person name="Caragea D."/>
            <person name="Park Y."/>
            <person name="Beeman R.W."/>
            <person name="Lorenzen M.D."/>
            <person name="Butcher S."/>
            <person name="Manak J.R."/>
            <person name="Brown S.J."/>
        </authorList>
    </citation>
    <scope>NUCLEOTIDE SEQUENCE [LARGE SCALE GENOMIC DNA]</scope>
    <source>
        <strain evidence="2 3">Georgia GA2</strain>
    </source>
</reference>
<feature type="compositionally biased region" description="Pro residues" evidence="1">
    <location>
        <begin position="187"/>
        <end position="196"/>
    </location>
</feature>
<evidence type="ECO:0008006" key="4">
    <source>
        <dbReference type="Google" id="ProtNLM"/>
    </source>
</evidence>
<gene>
    <name evidence="2" type="primary">AUGUSTUS-3.0.2_01483</name>
    <name evidence="2" type="ORF">TcasGA2_TC001483</name>
</gene>
<name>D7GYJ1_TRICA</name>
<dbReference type="PANTHER" id="PTHR33273:SF2">
    <property type="entry name" value="ENDONUCLEASE_EXONUCLEASE_PHOSPHATASE DOMAIN-CONTAINING PROTEIN"/>
    <property type="match status" value="1"/>
</dbReference>
<dbReference type="EMBL" id="KQ971787">
    <property type="protein sequence ID" value="EFA13433.2"/>
    <property type="molecule type" value="Genomic_DNA"/>
</dbReference>
<proteinExistence type="predicted"/>
<dbReference type="PANTHER" id="PTHR33273">
    <property type="entry name" value="DOMAIN-CONTAINING PROTEIN, PUTATIVE-RELATED"/>
    <property type="match status" value="1"/>
</dbReference>
<protein>
    <recommendedName>
        <fullName evidence="4">Nucleic-acid-binding protein from transposon X-element</fullName>
    </recommendedName>
</protein>
<sequence length="487" mass="53346">MAAQRAFRDEGPMVPIPKVTRGVLVVSHYLITATASLVASVKELTERMNAYDEMLLAGKSSTAGSTSTITGFSAHSLKSGDSQTFGLLRDPSSDAEKETEVFSPAKAGQKRPAPSRSPQITETRNRFSSLSNEESKDSEPLVDVGVPSQGEKRKKKKSSSSKQSCFTPTAPSWFSIAAGRPSDNPEGPIPAAPPRLNPDSPSKLHAGSPQGLKDSSHISARCRKMAFGFPKDQFHQGEERSVVHEVYASRKDSIPHLHSPGREDHPRCLEGNPSPGVNRRGVCGSETPGFQSPTCTHRMHTGKKQLPLVLLEAPLDQAKEVWKMKTVCSLMVKVEKPRKSGKAAQCHRYQRFFHAQRNCTAEHRCVKCGEAHDTKVCTKESKEPPKCANCNGPHTTNYRGCPQFPKLQKTAAPRTTAPAKVAVSKAAALKKAAAPQANSRLQGRRSQGKPYQRQRRHQKDRSTHQHSSRDLIVITCLNVSLYPNRLC</sequence>
<evidence type="ECO:0000313" key="2">
    <source>
        <dbReference type="EMBL" id="EFA13433.2"/>
    </source>
</evidence>
<feature type="region of interest" description="Disordered" evidence="1">
    <location>
        <begin position="430"/>
        <end position="467"/>
    </location>
</feature>
<dbReference type="InParanoid" id="D7GYJ1"/>
<feature type="compositionally biased region" description="Basic residues" evidence="1">
    <location>
        <begin position="442"/>
        <end position="459"/>
    </location>
</feature>
<feature type="compositionally biased region" description="Polar residues" evidence="1">
    <location>
        <begin position="116"/>
        <end position="132"/>
    </location>
</feature>
<dbReference type="AlphaFoldDB" id="D7GYJ1"/>
<organism evidence="2 3">
    <name type="scientific">Tribolium castaneum</name>
    <name type="common">Red flour beetle</name>
    <dbReference type="NCBI Taxonomy" id="7070"/>
    <lineage>
        <taxon>Eukaryota</taxon>
        <taxon>Metazoa</taxon>
        <taxon>Ecdysozoa</taxon>
        <taxon>Arthropoda</taxon>
        <taxon>Hexapoda</taxon>
        <taxon>Insecta</taxon>
        <taxon>Pterygota</taxon>
        <taxon>Neoptera</taxon>
        <taxon>Endopterygota</taxon>
        <taxon>Coleoptera</taxon>
        <taxon>Polyphaga</taxon>
        <taxon>Cucujiformia</taxon>
        <taxon>Tenebrionidae</taxon>
        <taxon>Tenebrionidae incertae sedis</taxon>
        <taxon>Tribolium</taxon>
    </lineage>
</organism>
<feature type="region of interest" description="Disordered" evidence="1">
    <location>
        <begin position="80"/>
        <end position="216"/>
    </location>
</feature>